<dbReference type="OrthoDB" id="9815351at2"/>
<dbReference type="Gene3D" id="3.40.50.2000">
    <property type="entry name" value="Glycogen Phosphorylase B"/>
    <property type="match status" value="2"/>
</dbReference>
<feature type="chain" id="PRO_5012617262" evidence="3">
    <location>
        <begin position="33"/>
        <end position="388"/>
    </location>
</feature>
<dbReference type="InterPro" id="IPR028098">
    <property type="entry name" value="Glyco_trans_4-like_N"/>
</dbReference>
<reference evidence="5 6" key="1">
    <citation type="submission" date="2017-02" db="EMBL/GenBank/DDBJ databases">
        <authorList>
            <person name="Peterson S.W."/>
        </authorList>
    </citation>
    <scope>NUCLEOTIDE SEQUENCE [LARGE SCALE GENOMIC DNA]</scope>
    <source>
        <strain evidence="5 6">DSM 16080</strain>
    </source>
</reference>
<feature type="domain" description="Glycosyltransferase subfamily 4-like N-terminal" evidence="4">
    <location>
        <begin position="26"/>
        <end position="189"/>
    </location>
</feature>
<evidence type="ECO:0000256" key="2">
    <source>
        <dbReference type="ARBA" id="ARBA00022679"/>
    </source>
</evidence>
<keyword evidence="3" id="KW-0732">Signal</keyword>
<keyword evidence="6" id="KW-1185">Reference proteome</keyword>
<evidence type="ECO:0000256" key="3">
    <source>
        <dbReference type="SAM" id="SignalP"/>
    </source>
</evidence>
<feature type="signal peptide" evidence="3">
    <location>
        <begin position="1"/>
        <end position="32"/>
    </location>
</feature>
<dbReference type="SUPFAM" id="SSF53756">
    <property type="entry name" value="UDP-Glycosyltransferase/glycogen phosphorylase"/>
    <property type="match status" value="1"/>
</dbReference>
<keyword evidence="1" id="KW-0328">Glycosyltransferase</keyword>
<sequence>MTIQRLVFAKKFILPSRAANALQSLTMAYAFAANGVRTTLLPGFRARDRRAFQTELERGYALRPTPDLDLTALGGGHKGIYGLHFRVGLARRCLTADAHTVLYSRDIKEALFLARLKRRLRLRIPFFFEMHEILSEQHRLLDTGRADRYETMERELLRELDGIVVISPVLRDDLQRVYAPDLPVFVSPMGYNDAIFSPMPDVDLSGEVRCAYAGSLYPGKGIHNLVQAMAHLPDRFRLLVLGGNPGHELERLREMARNVPNGAERVRFAGHRSPLELAADLRNCHIFVVPQSSGAEFFSPIKLYEAMGLAIPTVATPVPAITGVLRHGETALLARDESPEALARTIRELATNPALAHALQKRCRTSHQARSWTQRAGDCLAFMNESIG</sequence>
<proteinExistence type="predicted"/>
<dbReference type="PANTHER" id="PTHR12526">
    <property type="entry name" value="GLYCOSYLTRANSFERASE"/>
    <property type="match status" value="1"/>
</dbReference>
<accession>A0A1T4WZ69</accession>
<evidence type="ECO:0000313" key="6">
    <source>
        <dbReference type="Proteomes" id="UP000190027"/>
    </source>
</evidence>
<evidence type="ECO:0000256" key="1">
    <source>
        <dbReference type="ARBA" id="ARBA00022676"/>
    </source>
</evidence>
<dbReference type="Pfam" id="PF13579">
    <property type="entry name" value="Glyco_trans_4_4"/>
    <property type="match status" value="1"/>
</dbReference>
<keyword evidence="2 5" id="KW-0808">Transferase</keyword>
<evidence type="ECO:0000313" key="5">
    <source>
        <dbReference type="EMBL" id="SKA82549.1"/>
    </source>
</evidence>
<organism evidence="5 6">
    <name type="scientific">Paucidesulfovibrio gracilis DSM 16080</name>
    <dbReference type="NCBI Taxonomy" id="1121449"/>
    <lineage>
        <taxon>Bacteria</taxon>
        <taxon>Pseudomonadati</taxon>
        <taxon>Thermodesulfobacteriota</taxon>
        <taxon>Desulfovibrionia</taxon>
        <taxon>Desulfovibrionales</taxon>
        <taxon>Desulfovibrionaceae</taxon>
        <taxon>Paucidesulfovibrio</taxon>
    </lineage>
</organism>
<evidence type="ECO:0000259" key="4">
    <source>
        <dbReference type="Pfam" id="PF13579"/>
    </source>
</evidence>
<protein>
    <submittedName>
        <fullName evidence="5">Glycosyltransferase involved in cell wall bisynthesis</fullName>
    </submittedName>
</protein>
<dbReference type="RefSeq" id="WP_159447169.1">
    <property type="nucleotide sequence ID" value="NZ_FUYC01000005.1"/>
</dbReference>
<name>A0A1T4WZ69_9BACT</name>
<dbReference type="EMBL" id="FUYC01000005">
    <property type="protein sequence ID" value="SKA82549.1"/>
    <property type="molecule type" value="Genomic_DNA"/>
</dbReference>
<dbReference type="Proteomes" id="UP000190027">
    <property type="component" value="Unassembled WGS sequence"/>
</dbReference>
<dbReference type="CDD" id="cd03801">
    <property type="entry name" value="GT4_PimA-like"/>
    <property type="match status" value="1"/>
</dbReference>
<dbReference type="STRING" id="1121449.SAMN02745704_01574"/>
<dbReference type="AlphaFoldDB" id="A0A1T4WZ69"/>
<dbReference type="PANTHER" id="PTHR12526:SF510">
    <property type="entry name" value="D-INOSITOL 3-PHOSPHATE GLYCOSYLTRANSFERASE"/>
    <property type="match status" value="1"/>
</dbReference>
<gene>
    <name evidence="5" type="ORF">SAMN02745704_01574</name>
</gene>
<dbReference type="Pfam" id="PF13692">
    <property type="entry name" value="Glyco_trans_1_4"/>
    <property type="match status" value="1"/>
</dbReference>
<dbReference type="GO" id="GO:0016757">
    <property type="term" value="F:glycosyltransferase activity"/>
    <property type="evidence" value="ECO:0007669"/>
    <property type="project" value="UniProtKB-KW"/>
</dbReference>